<feature type="compositionally biased region" description="Acidic residues" evidence="1">
    <location>
        <begin position="49"/>
        <end position="77"/>
    </location>
</feature>
<evidence type="ECO:0000256" key="1">
    <source>
        <dbReference type="SAM" id="MobiDB-lite"/>
    </source>
</evidence>
<name>A0A815DFP1_9BILA</name>
<reference evidence="2" key="1">
    <citation type="submission" date="2021-02" db="EMBL/GenBank/DDBJ databases">
        <authorList>
            <person name="Nowell W R."/>
        </authorList>
    </citation>
    <scope>NUCLEOTIDE SEQUENCE</scope>
</reference>
<feature type="region of interest" description="Disordered" evidence="1">
    <location>
        <begin position="40"/>
        <end position="132"/>
    </location>
</feature>
<organism evidence="2 3">
    <name type="scientific">Adineta steineri</name>
    <dbReference type="NCBI Taxonomy" id="433720"/>
    <lineage>
        <taxon>Eukaryota</taxon>
        <taxon>Metazoa</taxon>
        <taxon>Spiralia</taxon>
        <taxon>Gnathifera</taxon>
        <taxon>Rotifera</taxon>
        <taxon>Eurotatoria</taxon>
        <taxon>Bdelloidea</taxon>
        <taxon>Adinetida</taxon>
        <taxon>Adinetidae</taxon>
        <taxon>Adineta</taxon>
    </lineage>
</organism>
<comment type="caution">
    <text evidence="2">The sequence shown here is derived from an EMBL/GenBank/DDBJ whole genome shotgun (WGS) entry which is preliminary data.</text>
</comment>
<dbReference type="Proteomes" id="UP000663891">
    <property type="component" value="Unassembled WGS sequence"/>
</dbReference>
<dbReference type="AlphaFoldDB" id="A0A815DFP1"/>
<evidence type="ECO:0000313" key="2">
    <source>
        <dbReference type="EMBL" id="CAF1297496.1"/>
    </source>
</evidence>
<dbReference type="EMBL" id="CAJNON010000512">
    <property type="protein sequence ID" value="CAF1297496.1"/>
    <property type="molecule type" value="Genomic_DNA"/>
</dbReference>
<evidence type="ECO:0000313" key="3">
    <source>
        <dbReference type="Proteomes" id="UP000663891"/>
    </source>
</evidence>
<sequence>MFTYNEDEDMEWASTKNEPNNIPTLMSKVFDNSARINYDNYDHNNSSSEYDEDDYDLNNNAENDDVSENVSLDDADDIDSRNSESDSNGSDVNGSDNEDTGAVNGNDGFESSDDSIDNDSVDDDQSQVDDEDIEYIECMTTNFSGIRMKDTIPSVLANSYFKVKINDTLKFLHKQAAVWLLTDKNDRLSSDRLSRVMGRS</sequence>
<feature type="compositionally biased region" description="Acidic residues" evidence="1">
    <location>
        <begin position="110"/>
        <end position="132"/>
    </location>
</feature>
<gene>
    <name evidence="2" type="ORF">VCS650_LOCUS30856</name>
</gene>
<feature type="region of interest" description="Disordered" evidence="1">
    <location>
        <begin position="1"/>
        <end position="25"/>
    </location>
</feature>
<feature type="compositionally biased region" description="Polar residues" evidence="1">
    <location>
        <begin position="14"/>
        <end position="24"/>
    </location>
</feature>
<accession>A0A815DFP1</accession>
<feature type="compositionally biased region" description="Acidic residues" evidence="1">
    <location>
        <begin position="1"/>
        <end position="11"/>
    </location>
</feature>
<proteinExistence type="predicted"/>
<protein>
    <submittedName>
        <fullName evidence="2">Uncharacterized protein</fullName>
    </submittedName>
</protein>
<feature type="compositionally biased region" description="Low complexity" evidence="1">
    <location>
        <begin position="85"/>
        <end position="95"/>
    </location>
</feature>